<dbReference type="PANTHER" id="PTHR34137">
    <property type="entry name" value="EXODEOXYRIBONUCLEASE 7 SMALL SUBUNIT"/>
    <property type="match status" value="1"/>
</dbReference>
<comment type="subcellular location">
    <subcellularLocation>
        <location evidence="6">Cytoplasm</location>
    </subcellularLocation>
</comment>
<dbReference type="GO" id="GO:0008855">
    <property type="term" value="F:exodeoxyribonuclease VII activity"/>
    <property type="evidence" value="ECO:0007669"/>
    <property type="project" value="UniProtKB-UniRule"/>
</dbReference>
<proteinExistence type="inferred from homology"/>
<evidence type="ECO:0000256" key="3">
    <source>
        <dbReference type="ARBA" id="ARBA00022722"/>
    </source>
</evidence>
<dbReference type="EC" id="3.1.11.6" evidence="6"/>
<keyword evidence="5 6" id="KW-0269">Exonuclease</keyword>
<comment type="catalytic activity">
    <reaction evidence="6">
        <text>Exonucleolytic cleavage in either 5'- to 3'- or 3'- to 5'-direction to yield nucleoside 5'-phosphates.</text>
        <dbReference type="EC" id="3.1.11.6"/>
    </reaction>
</comment>
<evidence type="ECO:0000256" key="4">
    <source>
        <dbReference type="ARBA" id="ARBA00022801"/>
    </source>
</evidence>
<dbReference type="Proteomes" id="UP000287224">
    <property type="component" value="Unassembled WGS sequence"/>
</dbReference>
<dbReference type="NCBIfam" id="TIGR01280">
    <property type="entry name" value="xseB"/>
    <property type="match status" value="1"/>
</dbReference>
<dbReference type="AlphaFoldDB" id="A0A401ZA48"/>
<dbReference type="RefSeq" id="WP_126594979.1">
    <property type="nucleotide sequence ID" value="NZ_BIFQ01000001.1"/>
</dbReference>
<dbReference type="GO" id="GO:0006308">
    <property type="term" value="P:DNA catabolic process"/>
    <property type="evidence" value="ECO:0007669"/>
    <property type="project" value="UniProtKB-UniRule"/>
</dbReference>
<keyword evidence="2 6" id="KW-0963">Cytoplasm</keyword>
<evidence type="ECO:0000256" key="5">
    <source>
        <dbReference type="ARBA" id="ARBA00022839"/>
    </source>
</evidence>
<comment type="function">
    <text evidence="6">Bidirectionally degrades single-stranded DNA into large acid-insoluble oligonucleotides, which are then degraded further into small acid-soluble oligonucleotides.</text>
</comment>
<organism evidence="7 8">
    <name type="scientific">Dictyobacter aurantiacus</name>
    <dbReference type="NCBI Taxonomy" id="1936993"/>
    <lineage>
        <taxon>Bacteria</taxon>
        <taxon>Bacillati</taxon>
        <taxon>Chloroflexota</taxon>
        <taxon>Ktedonobacteria</taxon>
        <taxon>Ktedonobacterales</taxon>
        <taxon>Dictyobacteraceae</taxon>
        <taxon>Dictyobacter</taxon>
    </lineage>
</organism>
<keyword evidence="4 6" id="KW-0378">Hydrolase</keyword>
<comment type="subunit">
    <text evidence="6">Heterooligomer composed of large and small subunits.</text>
</comment>
<evidence type="ECO:0000313" key="7">
    <source>
        <dbReference type="EMBL" id="GCE03737.1"/>
    </source>
</evidence>
<dbReference type="PIRSF" id="PIRSF006488">
    <property type="entry name" value="Exonuc_VII_S"/>
    <property type="match status" value="1"/>
</dbReference>
<dbReference type="Pfam" id="PF02609">
    <property type="entry name" value="Exonuc_VII_S"/>
    <property type="match status" value="1"/>
</dbReference>
<gene>
    <name evidence="6" type="primary">xseB</name>
    <name evidence="7" type="ORF">KDAU_10660</name>
</gene>
<evidence type="ECO:0000256" key="1">
    <source>
        <dbReference type="ARBA" id="ARBA00009998"/>
    </source>
</evidence>
<dbReference type="InterPro" id="IPR037004">
    <property type="entry name" value="Exonuc_VII_ssu_sf"/>
</dbReference>
<dbReference type="EMBL" id="BIFQ01000001">
    <property type="protein sequence ID" value="GCE03737.1"/>
    <property type="molecule type" value="Genomic_DNA"/>
</dbReference>
<reference evidence="8" key="1">
    <citation type="submission" date="2018-12" db="EMBL/GenBank/DDBJ databases">
        <title>Tengunoibacter tsumagoiensis gen. nov., sp. nov., Dictyobacter kobayashii sp. nov., D. alpinus sp. nov., and D. joshuensis sp. nov. and description of Dictyobacteraceae fam. nov. within the order Ktedonobacterales isolated from Tengu-no-mugimeshi.</title>
        <authorList>
            <person name="Wang C.M."/>
            <person name="Zheng Y."/>
            <person name="Sakai Y."/>
            <person name="Toyoda A."/>
            <person name="Minakuchi Y."/>
            <person name="Abe K."/>
            <person name="Yokota A."/>
            <person name="Yabe S."/>
        </authorList>
    </citation>
    <scope>NUCLEOTIDE SEQUENCE [LARGE SCALE GENOMIC DNA]</scope>
    <source>
        <strain evidence="8">S-27</strain>
    </source>
</reference>
<comment type="caution">
    <text evidence="7">The sequence shown here is derived from an EMBL/GenBank/DDBJ whole genome shotgun (WGS) entry which is preliminary data.</text>
</comment>
<sequence length="74" mass="8337">METLSFEEAFERLEAAIAALQEGKMPLDQALRQYQDGMQLAQYCNELLQQAELSVQQLSMDETTDTPSLSPLDL</sequence>
<dbReference type="GO" id="GO:0009318">
    <property type="term" value="C:exodeoxyribonuclease VII complex"/>
    <property type="evidence" value="ECO:0007669"/>
    <property type="project" value="UniProtKB-UniRule"/>
</dbReference>
<evidence type="ECO:0000313" key="8">
    <source>
        <dbReference type="Proteomes" id="UP000287224"/>
    </source>
</evidence>
<accession>A0A401ZA48</accession>
<dbReference type="InterPro" id="IPR003761">
    <property type="entry name" value="Exonuc_VII_S"/>
</dbReference>
<evidence type="ECO:0000256" key="2">
    <source>
        <dbReference type="ARBA" id="ARBA00022490"/>
    </source>
</evidence>
<keyword evidence="3 6" id="KW-0540">Nuclease</keyword>
<comment type="similarity">
    <text evidence="1 6">Belongs to the XseB family.</text>
</comment>
<evidence type="ECO:0000256" key="6">
    <source>
        <dbReference type="HAMAP-Rule" id="MF_00337"/>
    </source>
</evidence>
<dbReference type="HAMAP" id="MF_00337">
    <property type="entry name" value="Exonuc_7_S"/>
    <property type="match status" value="1"/>
</dbReference>
<dbReference type="PANTHER" id="PTHR34137:SF1">
    <property type="entry name" value="EXODEOXYRIBONUCLEASE 7 SMALL SUBUNIT"/>
    <property type="match status" value="1"/>
</dbReference>
<dbReference type="SUPFAM" id="SSF116842">
    <property type="entry name" value="XseB-like"/>
    <property type="match status" value="1"/>
</dbReference>
<keyword evidence="8" id="KW-1185">Reference proteome</keyword>
<dbReference type="OrthoDB" id="9798666at2"/>
<dbReference type="GO" id="GO:0005829">
    <property type="term" value="C:cytosol"/>
    <property type="evidence" value="ECO:0007669"/>
    <property type="project" value="TreeGrafter"/>
</dbReference>
<protein>
    <recommendedName>
        <fullName evidence="6">Exodeoxyribonuclease 7 small subunit</fullName>
        <ecNumber evidence="6">3.1.11.6</ecNumber>
    </recommendedName>
    <alternativeName>
        <fullName evidence="6">Exodeoxyribonuclease VII small subunit</fullName>
        <shortName evidence="6">Exonuclease VII small subunit</shortName>
    </alternativeName>
</protein>
<dbReference type="Gene3D" id="1.10.287.1040">
    <property type="entry name" value="Exonuclease VII, small subunit"/>
    <property type="match status" value="1"/>
</dbReference>
<name>A0A401ZA48_9CHLR</name>